<proteinExistence type="predicted"/>
<dbReference type="InterPro" id="IPR023296">
    <property type="entry name" value="Glyco_hydro_beta-prop_sf"/>
</dbReference>
<protein>
    <recommendedName>
        <fullName evidence="3">DUF1861 family protein</fullName>
    </recommendedName>
</protein>
<organism evidence="1 2">
    <name type="scientific">Paenibacillus barengoltzii J12</name>
    <dbReference type="NCBI Taxonomy" id="935846"/>
    <lineage>
        <taxon>Bacteria</taxon>
        <taxon>Bacillati</taxon>
        <taxon>Bacillota</taxon>
        <taxon>Bacilli</taxon>
        <taxon>Bacillales</taxon>
        <taxon>Paenibacillaceae</taxon>
        <taxon>Paenibacillus</taxon>
    </lineage>
</organism>
<dbReference type="EMBL" id="FXAE01000032">
    <property type="protein sequence ID" value="SMF41380.1"/>
    <property type="molecule type" value="Genomic_DNA"/>
</dbReference>
<dbReference type="PANTHER" id="PTHR37036:SF2">
    <property type="entry name" value="DUF1861 FAMILY PROTEIN"/>
    <property type="match status" value="1"/>
</dbReference>
<dbReference type="InterPro" id="IPR015045">
    <property type="entry name" value="MPT-1-like_LmxM"/>
</dbReference>
<dbReference type="Gene3D" id="2.115.10.20">
    <property type="entry name" value="Glycosyl hydrolase domain, family 43"/>
    <property type="match status" value="1"/>
</dbReference>
<dbReference type="Proteomes" id="UP000192939">
    <property type="component" value="Unassembled WGS sequence"/>
</dbReference>
<name>A0ABY1M2E0_9BACL</name>
<comment type="caution">
    <text evidence="1">The sequence shown here is derived from an EMBL/GenBank/DDBJ whole genome shotgun (WGS) entry which is preliminary data.</text>
</comment>
<gene>
    <name evidence="1" type="ORF">SAMN02744124_02908</name>
</gene>
<dbReference type="GeneID" id="43343223"/>
<dbReference type="SUPFAM" id="SSF75005">
    <property type="entry name" value="Arabinanase/levansucrase/invertase"/>
    <property type="match status" value="1"/>
</dbReference>
<reference evidence="1 2" key="1">
    <citation type="submission" date="2017-04" db="EMBL/GenBank/DDBJ databases">
        <authorList>
            <person name="Varghese N."/>
            <person name="Submissions S."/>
        </authorList>
    </citation>
    <scope>NUCLEOTIDE SEQUENCE [LARGE SCALE GENOMIC DNA]</scope>
    <source>
        <strain evidence="1 2">J12</strain>
    </source>
</reference>
<sequence length="316" mass="35142">MANFQNSGVLSCEKLVEAYRHKAKVNKPGEAVKLIFEGVGERDVYNISAPFEDEGELVIAGRVERRDSEESEIWFFVRRGEHWVPREGAPVFGLQDPFFTRIGGELIFGGVQTFPHPELEGALSWRTVFYKGPRLHQLELFFQGPDQMKDLRLVELSDGTIGVFTRPQGEKGGRGKIGFAKVDRLTDLSLEVVQEAPLLEQFLDEEWGGSNEIHLLANGKLGVLGHIARFDEQGDRHYYPMAFGFDPATGQYTDMEIIAERADFLPGPAKRPDLADVVFSGGLVRQGGGKATLYAGISDAEAQSLVIDDPFIKLEQ</sequence>
<dbReference type="Pfam" id="PF08950">
    <property type="entry name" value="DUF1861"/>
    <property type="match status" value="1"/>
</dbReference>
<evidence type="ECO:0000313" key="1">
    <source>
        <dbReference type="EMBL" id="SMF41380.1"/>
    </source>
</evidence>
<accession>A0ABY1M2E0</accession>
<keyword evidence="2" id="KW-1185">Reference proteome</keyword>
<dbReference type="PANTHER" id="PTHR37036">
    <property type="match status" value="1"/>
</dbReference>
<evidence type="ECO:0008006" key="3">
    <source>
        <dbReference type="Google" id="ProtNLM"/>
    </source>
</evidence>
<evidence type="ECO:0000313" key="2">
    <source>
        <dbReference type="Proteomes" id="UP000192939"/>
    </source>
</evidence>
<dbReference type="RefSeq" id="WP_016310769.1">
    <property type="nucleotide sequence ID" value="NZ_FXAE01000032.1"/>
</dbReference>